<accession>A0A1E3QHA8</accession>
<proteinExistence type="predicted"/>
<dbReference type="AlphaFoldDB" id="A0A1E3QHA8"/>
<dbReference type="Proteomes" id="UP000094385">
    <property type="component" value="Unassembled WGS sequence"/>
</dbReference>
<dbReference type="EMBL" id="KV454289">
    <property type="protein sequence ID" value="ODQ76834.1"/>
    <property type="molecule type" value="Genomic_DNA"/>
</dbReference>
<organism evidence="1 2">
    <name type="scientific">Lipomyces starkeyi NRRL Y-11557</name>
    <dbReference type="NCBI Taxonomy" id="675824"/>
    <lineage>
        <taxon>Eukaryota</taxon>
        <taxon>Fungi</taxon>
        <taxon>Dikarya</taxon>
        <taxon>Ascomycota</taxon>
        <taxon>Saccharomycotina</taxon>
        <taxon>Lipomycetes</taxon>
        <taxon>Lipomycetales</taxon>
        <taxon>Lipomycetaceae</taxon>
        <taxon>Lipomyces</taxon>
    </lineage>
</organism>
<gene>
    <name evidence="1" type="ORF">LIPSTDRAFT_67837</name>
</gene>
<dbReference type="OrthoDB" id="4327540at2759"/>
<name>A0A1E3QHA8_LIPST</name>
<evidence type="ECO:0000313" key="1">
    <source>
        <dbReference type="EMBL" id="ODQ76834.1"/>
    </source>
</evidence>
<sequence length="78" mass="9291">MPQFENFMTAIKQLAISDTEKDAEKKLQQIEKDFLSQTVGCFKTQWWDDRERWMDFTSENMSILASVQLRRSREATQP</sequence>
<keyword evidence="2" id="KW-1185">Reference proteome</keyword>
<protein>
    <submittedName>
        <fullName evidence="1">Uncharacterized protein</fullName>
    </submittedName>
</protein>
<reference evidence="1 2" key="1">
    <citation type="journal article" date="2016" name="Proc. Natl. Acad. Sci. U.S.A.">
        <title>Comparative genomics of biotechnologically important yeasts.</title>
        <authorList>
            <person name="Riley R."/>
            <person name="Haridas S."/>
            <person name="Wolfe K.H."/>
            <person name="Lopes M.R."/>
            <person name="Hittinger C.T."/>
            <person name="Goeker M."/>
            <person name="Salamov A.A."/>
            <person name="Wisecaver J.H."/>
            <person name="Long T.M."/>
            <person name="Calvey C.H."/>
            <person name="Aerts A.L."/>
            <person name="Barry K.W."/>
            <person name="Choi C."/>
            <person name="Clum A."/>
            <person name="Coughlan A.Y."/>
            <person name="Deshpande S."/>
            <person name="Douglass A.P."/>
            <person name="Hanson S.J."/>
            <person name="Klenk H.-P."/>
            <person name="LaButti K.M."/>
            <person name="Lapidus A."/>
            <person name="Lindquist E.A."/>
            <person name="Lipzen A.M."/>
            <person name="Meier-Kolthoff J.P."/>
            <person name="Ohm R.A."/>
            <person name="Otillar R.P."/>
            <person name="Pangilinan J.L."/>
            <person name="Peng Y."/>
            <person name="Rokas A."/>
            <person name="Rosa C.A."/>
            <person name="Scheuner C."/>
            <person name="Sibirny A.A."/>
            <person name="Slot J.C."/>
            <person name="Stielow J.B."/>
            <person name="Sun H."/>
            <person name="Kurtzman C.P."/>
            <person name="Blackwell M."/>
            <person name="Grigoriev I.V."/>
            <person name="Jeffries T.W."/>
        </authorList>
    </citation>
    <scope>NUCLEOTIDE SEQUENCE [LARGE SCALE GENOMIC DNA]</scope>
    <source>
        <strain evidence="1 2">NRRL Y-11557</strain>
    </source>
</reference>
<evidence type="ECO:0000313" key="2">
    <source>
        <dbReference type="Proteomes" id="UP000094385"/>
    </source>
</evidence>